<proteinExistence type="predicted"/>
<keyword evidence="4" id="KW-1185">Reference proteome</keyword>
<name>A0A6I4MLB1_9ACTN</name>
<sequence>MVVIAAVGALVLAGAVGVVNLVILLAVLRRWRALEAAGGPPAAGTFSDVRIIDRIPAFSARALDGTAVTERTLLGKETLVGFFSTTCGACVAAVPVFAEHAERLRAAGGTSLAIVHGDGSAGGELAAMLGDAVDIVIAEGADAELSRRYGAKHYPTYAWYDSNGMVTSAGVGVAALRTELVAP</sequence>
<dbReference type="CDD" id="cd02966">
    <property type="entry name" value="TlpA_like_family"/>
    <property type="match status" value="1"/>
</dbReference>
<comment type="caution">
    <text evidence="3">The sequence shown here is derived from an EMBL/GenBank/DDBJ whole genome shotgun (WGS) entry which is preliminary data.</text>
</comment>
<evidence type="ECO:0000259" key="2">
    <source>
        <dbReference type="PROSITE" id="PS51352"/>
    </source>
</evidence>
<dbReference type="EMBL" id="WBMS02000026">
    <property type="protein sequence ID" value="MWA04361.1"/>
    <property type="molecule type" value="Genomic_DNA"/>
</dbReference>
<organism evidence="3 4">
    <name type="scientific">Actinomadura physcomitrii</name>
    <dbReference type="NCBI Taxonomy" id="2650748"/>
    <lineage>
        <taxon>Bacteria</taxon>
        <taxon>Bacillati</taxon>
        <taxon>Actinomycetota</taxon>
        <taxon>Actinomycetes</taxon>
        <taxon>Streptosporangiales</taxon>
        <taxon>Thermomonosporaceae</taxon>
        <taxon>Actinomadura</taxon>
    </lineage>
</organism>
<dbReference type="InterPro" id="IPR013740">
    <property type="entry name" value="Redoxin"/>
</dbReference>
<dbReference type="Gene3D" id="3.40.30.10">
    <property type="entry name" value="Glutaredoxin"/>
    <property type="match status" value="1"/>
</dbReference>
<dbReference type="Proteomes" id="UP000462055">
    <property type="component" value="Unassembled WGS sequence"/>
</dbReference>
<accession>A0A6I4MLB1</accession>
<evidence type="ECO:0000313" key="4">
    <source>
        <dbReference type="Proteomes" id="UP000462055"/>
    </source>
</evidence>
<dbReference type="AlphaFoldDB" id="A0A6I4MLB1"/>
<keyword evidence="1" id="KW-1133">Transmembrane helix</keyword>
<dbReference type="InterPro" id="IPR013766">
    <property type="entry name" value="Thioredoxin_domain"/>
</dbReference>
<feature type="transmembrane region" description="Helical" evidence="1">
    <location>
        <begin position="6"/>
        <end position="28"/>
    </location>
</feature>
<evidence type="ECO:0000313" key="3">
    <source>
        <dbReference type="EMBL" id="MWA04361.1"/>
    </source>
</evidence>
<dbReference type="Pfam" id="PF08534">
    <property type="entry name" value="Redoxin"/>
    <property type="match status" value="1"/>
</dbReference>
<reference evidence="3" key="1">
    <citation type="submission" date="2019-12" db="EMBL/GenBank/DDBJ databases">
        <title>Actinomadura physcomitrii sp. nov., a novel actinomycete isolated from moss [Physcomitrium sphaericum (Ludw) Fuernr].</title>
        <authorList>
            <person name="Zhuang X."/>
        </authorList>
    </citation>
    <scope>NUCLEOTIDE SEQUENCE [LARGE SCALE GENOMIC DNA]</scope>
    <source>
        <strain evidence="3">LD22</strain>
    </source>
</reference>
<dbReference type="GO" id="GO:0016491">
    <property type="term" value="F:oxidoreductase activity"/>
    <property type="evidence" value="ECO:0007669"/>
    <property type="project" value="InterPro"/>
</dbReference>
<protein>
    <submittedName>
        <fullName evidence="3">Redoxin family protein</fullName>
    </submittedName>
</protein>
<evidence type="ECO:0000256" key="1">
    <source>
        <dbReference type="SAM" id="Phobius"/>
    </source>
</evidence>
<dbReference type="SUPFAM" id="SSF52833">
    <property type="entry name" value="Thioredoxin-like"/>
    <property type="match status" value="1"/>
</dbReference>
<keyword evidence="1" id="KW-0472">Membrane</keyword>
<dbReference type="PROSITE" id="PS51352">
    <property type="entry name" value="THIOREDOXIN_2"/>
    <property type="match status" value="1"/>
</dbReference>
<keyword evidence="1" id="KW-0812">Transmembrane</keyword>
<gene>
    <name evidence="3" type="ORF">F8568_029080</name>
</gene>
<feature type="domain" description="Thioredoxin" evidence="2">
    <location>
        <begin position="49"/>
        <end position="181"/>
    </location>
</feature>
<dbReference type="InterPro" id="IPR036249">
    <property type="entry name" value="Thioredoxin-like_sf"/>
</dbReference>